<evidence type="ECO:0000313" key="4">
    <source>
        <dbReference type="EMBL" id="KAK4543037.1"/>
    </source>
</evidence>
<evidence type="ECO:0000256" key="1">
    <source>
        <dbReference type="ARBA" id="ARBA00008668"/>
    </source>
</evidence>
<reference evidence="4 5" key="1">
    <citation type="journal article" date="2023" name="G3 (Bethesda)">
        <title>A haplotype-resolved chromosome-scale genome for Quercus rubra L. provides insights into the genetics of adaptive traits for red oak species.</title>
        <authorList>
            <person name="Kapoor B."/>
            <person name="Jenkins J."/>
            <person name="Schmutz J."/>
            <person name="Zhebentyayeva T."/>
            <person name="Kuelheim C."/>
            <person name="Coggeshall M."/>
            <person name="Heim C."/>
            <person name="Lasky J.R."/>
            <person name="Leites L."/>
            <person name="Islam-Faridi N."/>
            <person name="Romero-Severson J."/>
            <person name="DeLeo V.L."/>
            <person name="Lucas S.M."/>
            <person name="Lazic D."/>
            <person name="Gailing O."/>
            <person name="Carlson J."/>
            <person name="Staton M."/>
        </authorList>
    </citation>
    <scope>NUCLEOTIDE SEQUENCE [LARGE SCALE GENOMIC DNA]</scope>
    <source>
        <strain evidence="4">Pseudo-F2</strain>
    </source>
</reference>
<dbReference type="AlphaFoldDB" id="A0AAN7DU16"/>
<protein>
    <recommendedName>
        <fullName evidence="6">GDSL esterase/lipase</fullName>
    </recommendedName>
</protein>
<evidence type="ECO:0000313" key="5">
    <source>
        <dbReference type="Proteomes" id="UP001324115"/>
    </source>
</evidence>
<dbReference type="EMBL" id="JAXUIC010000348">
    <property type="protein sequence ID" value="KAK4543037.1"/>
    <property type="molecule type" value="Genomic_DNA"/>
</dbReference>
<proteinExistence type="inferred from homology"/>
<dbReference type="InterPro" id="IPR036514">
    <property type="entry name" value="SGNH_hydro_sf"/>
</dbReference>
<dbReference type="Proteomes" id="UP001324115">
    <property type="component" value="Unassembled WGS sequence"/>
</dbReference>
<keyword evidence="2" id="KW-0325">Glycoprotein</keyword>
<comment type="caution">
    <text evidence="4">The sequence shown here is derived from an EMBL/GenBank/DDBJ whole genome shotgun (WGS) entry which is preliminary data.</text>
</comment>
<keyword evidence="5" id="KW-1185">Reference proteome</keyword>
<dbReference type="Pfam" id="PF00657">
    <property type="entry name" value="Lipase_GDSL"/>
    <property type="match status" value="1"/>
</dbReference>
<keyword evidence="3" id="KW-0732">Signal</keyword>
<gene>
    <name evidence="4" type="ORF">RGQ29_033162</name>
</gene>
<dbReference type="PANTHER" id="PTHR22835">
    <property type="entry name" value="ZINC FINGER FYVE DOMAIN CONTAINING PROTEIN"/>
    <property type="match status" value="1"/>
</dbReference>
<feature type="chain" id="PRO_5042950237" description="GDSL esterase/lipase" evidence="3">
    <location>
        <begin position="32"/>
        <end position="165"/>
    </location>
</feature>
<accession>A0AAN7DU16</accession>
<dbReference type="InterPro" id="IPR001087">
    <property type="entry name" value="GDSL"/>
</dbReference>
<evidence type="ECO:0000256" key="2">
    <source>
        <dbReference type="ARBA" id="ARBA00023180"/>
    </source>
</evidence>
<dbReference type="Gene3D" id="3.40.50.1110">
    <property type="entry name" value="SGNH hydrolase"/>
    <property type="match status" value="1"/>
</dbReference>
<sequence>MESPTILKFTISLSFFCMLLLFASTLNPVFGLKNCNFPAIFNFGDSNSDTGGFSASLITVTPPYGETYFHKPAGRESDGRLMIDFMAKSLGLPYLSAYLDSLGTNFSHGANFATTASTIRLPTNIIPAGGFSPFYLDIQYSQQFVQFKSRSQMIRKNGKFSNNKL</sequence>
<dbReference type="GO" id="GO:0016788">
    <property type="term" value="F:hydrolase activity, acting on ester bonds"/>
    <property type="evidence" value="ECO:0007669"/>
    <property type="project" value="InterPro"/>
</dbReference>
<dbReference type="PANTHER" id="PTHR22835:SF292">
    <property type="entry name" value="ESTERASE-LIKE ISOFORM X1"/>
    <property type="match status" value="1"/>
</dbReference>
<organism evidence="4 5">
    <name type="scientific">Quercus rubra</name>
    <name type="common">Northern red oak</name>
    <name type="synonym">Quercus borealis</name>
    <dbReference type="NCBI Taxonomy" id="3512"/>
    <lineage>
        <taxon>Eukaryota</taxon>
        <taxon>Viridiplantae</taxon>
        <taxon>Streptophyta</taxon>
        <taxon>Embryophyta</taxon>
        <taxon>Tracheophyta</taxon>
        <taxon>Spermatophyta</taxon>
        <taxon>Magnoliopsida</taxon>
        <taxon>eudicotyledons</taxon>
        <taxon>Gunneridae</taxon>
        <taxon>Pentapetalae</taxon>
        <taxon>rosids</taxon>
        <taxon>fabids</taxon>
        <taxon>Fagales</taxon>
        <taxon>Fagaceae</taxon>
        <taxon>Quercus</taxon>
    </lineage>
</organism>
<feature type="signal peptide" evidence="3">
    <location>
        <begin position="1"/>
        <end position="31"/>
    </location>
</feature>
<name>A0AAN7DU16_QUERU</name>
<evidence type="ECO:0008006" key="6">
    <source>
        <dbReference type="Google" id="ProtNLM"/>
    </source>
</evidence>
<comment type="similarity">
    <text evidence="1">Belongs to the 'GDSL' lipolytic enzyme family.</text>
</comment>
<evidence type="ECO:0000256" key="3">
    <source>
        <dbReference type="SAM" id="SignalP"/>
    </source>
</evidence>